<evidence type="ECO:0000256" key="2">
    <source>
        <dbReference type="ARBA" id="ARBA00010138"/>
    </source>
</evidence>
<dbReference type="SUPFAM" id="SSF53271">
    <property type="entry name" value="PRTase-like"/>
    <property type="match status" value="1"/>
</dbReference>
<feature type="binding site" evidence="7 11">
    <location>
        <position position="453"/>
    </location>
    <ligand>
        <name>[4Fe-4S] cluster</name>
        <dbReference type="ChEBI" id="CHEBI:49883"/>
    </ligand>
</feature>
<evidence type="ECO:0000313" key="13">
    <source>
        <dbReference type="EMBL" id="MBA2133019.1"/>
    </source>
</evidence>
<dbReference type="InterPro" id="IPR017932">
    <property type="entry name" value="GATase_2_dom"/>
</dbReference>
<keyword evidence="14" id="KW-1185">Reference proteome</keyword>
<keyword evidence="3 7" id="KW-0328">Glycosyltransferase</keyword>
<evidence type="ECO:0000313" key="14">
    <source>
        <dbReference type="Proteomes" id="UP000657177"/>
    </source>
</evidence>
<dbReference type="InterPro" id="IPR029055">
    <property type="entry name" value="Ntn_hydrolases_N"/>
</dbReference>
<dbReference type="InterPro" id="IPR000836">
    <property type="entry name" value="PRTase_dom"/>
</dbReference>
<dbReference type="GO" id="GO:0009113">
    <property type="term" value="P:purine nucleobase biosynthetic process"/>
    <property type="evidence" value="ECO:0007669"/>
    <property type="project" value="UniProtKB-UniRule"/>
</dbReference>
<dbReference type="RefSeq" id="WP_181339466.1">
    <property type="nucleotide sequence ID" value="NZ_JAAKDE010000010.1"/>
</dbReference>
<keyword evidence="7 11" id="KW-0411">Iron-sulfur</keyword>
<evidence type="ECO:0000256" key="8">
    <source>
        <dbReference type="PIRNR" id="PIRNR000485"/>
    </source>
</evidence>
<reference evidence="13" key="1">
    <citation type="submission" date="2020-06" db="EMBL/GenBank/DDBJ databases">
        <title>Novel chitinolytic bacterium.</title>
        <authorList>
            <person name="Ungkulpasvich U."/>
            <person name="Kosugi A."/>
            <person name="Uke A."/>
        </authorList>
    </citation>
    <scope>NUCLEOTIDE SEQUENCE</scope>
    <source>
        <strain evidence="13">UUS1-1</strain>
    </source>
</reference>
<dbReference type="GO" id="GO:0004044">
    <property type="term" value="F:amidophosphoribosyltransferase activity"/>
    <property type="evidence" value="ECO:0007669"/>
    <property type="project" value="UniProtKB-UniRule"/>
</dbReference>
<dbReference type="GO" id="GO:0006189">
    <property type="term" value="P:'de novo' IMP biosynthetic process"/>
    <property type="evidence" value="ECO:0007669"/>
    <property type="project" value="UniProtKB-UniRule"/>
</dbReference>
<comment type="cofactor">
    <cofactor evidence="7 10">
        <name>Mg(2+)</name>
        <dbReference type="ChEBI" id="CHEBI:18420"/>
    </cofactor>
    <text evidence="7 10">Binds 1 Mg(2+) ion per subunit.</text>
</comment>
<evidence type="ECO:0000259" key="12">
    <source>
        <dbReference type="PROSITE" id="PS51278"/>
    </source>
</evidence>
<evidence type="ECO:0000256" key="4">
    <source>
        <dbReference type="ARBA" id="ARBA00022679"/>
    </source>
</evidence>
<protein>
    <recommendedName>
        <fullName evidence="7">Amidophosphoribosyltransferase</fullName>
        <shortName evidence="7">ATase</shortName>
        <ecNumber evidence="7">2.4.2.14</ecNumber>
    </recommendedName>
    <alternativeName>
        <fullName evidence="7">Glutamine phosphoribosylpyrophosphate amidotransferase</fullName>
        <shortName evidence="7">GPATase</shortName>
    </alternativeName>
</protein>
<dbReference type="SUPFAM" id="SSF56235">
    <property type="entry name" value="N-terminal nucleophile aminohydrolases (Ntn hydrolases)"/>
    <property type="match status" value="1"/>
</dbReference>
<keyword evidence="7 10" id="KW-0460">Magnesium</keyword>
<feature type="binding site" evidence="7 10">
    <location>
        <position position="362"/>
    </location>
    <ligand>
        <name>Mg(2+)</name>
        <dbReference type="ChEBI" id="CHEBI:18420"/>
    </ligand>
</feature>
<dbReference type="AlphaFoldDB" id="A0A8J6I245"/>
<proteinExistence type="inferred from homology"/>
<evidence type="ECO:0000256" key="3">
    <source>
        <dbReference type="ARBA" id="ARBA00022676"/>
    </source>
</evidence>
<dbReference type="InterPro" id="IPR005854">
    <property type="entry name" value="PurF"/>
</dbReference>
<dbReference type="PANTHER" id="PTHR11907">
    <property type="entry name" value="AMIDOPHOSPHORIBOSYLTRANSFERASE"/>
    <property type="match status" value="1"/>
</dbReference>
<dbReference type="NCBIfam" id="TIGR01134">
    <property type="entry name" value="purF"/>
    <property type="match status" value="1"/>
</dbReference>
<feature type="binding site" evidence="7 11">
    <location>
        <position position="253"/>
    </location>
    <ligand>
        <name>[4Fe-4S] cluster</name>
        <dbReference type="ChEBI" id="CHEBI:49883"/>
    </ligand>
</feature>
<dbReference type="CDD" id="cd06223">
    <property type="entry name" value="PRTases_typeI"/>
    <property type="match status" value="1"/>
</dbReference>
<name>A0A8J6I245_9FIRM</name>
<dbReference type="Pfam" id="PF00156">
    <property type="entry name" value="Pribosyltran"/>
    <property type="match status" value="1"/>
</dbReference>
<dbReference type="GO" id="GO:0000287">
    <property type="term" value="F:magnesium ion binding"/>
    <property type="evidence" value="ECO:0007669"/>
    <property type="project" value="UniProtKB-UniRule"/>
</dbReference>
<accession>A0A8J6I245</accession>
<dbReference type="UniPathway" id="UPA00074">
    <property type="reaction ID" value="UER00124"/>
</dbReference>
<dbReference type="PROSITE" id="PS51278">
    <property type="entry name" value="GATASE_TYPE_2"/>
    <property type="match status" value="1"/>
</dbReference>
<comment type="similarity">
    <text evidence="2 7 8">In the C-terminal section; belongs to the purine/pyrimidine phosphoribosyltransferase family.</text>
</comment>
<dbReference type="Proteomes" id="UP000657177">
    <property type="component" value="Unassembled WGS sequence"/>
</dbReference>
<keyword evidence="4 7" id="KW-0808">Transferase</keyword>
<keyword evidence="7 10" id="KW-0479">Metal-binding</keyword>
<evidence type="ECO:0000256" key="10">
    <source>
        <dbReference type="PIRSR" id="PIRSR000485-2"/>
    </source>
</evidence>
<dbReference type="InterPro" id="IPR035584">
    <property type="entry name" value="PurF_N"/>
</dbReference>
<evidence type="ECO:0000256" key="5">
    <source>
        <dbReference type="ARBA" id="ARBA00022755"/>
    </source>
</evidence>
<feature type="binding site" evidence="7 10">
    <location>
        <position position="363"/>
    </location>
    <ligand>
        <name>Mg(2+)</name>
        <dbReference type="ChEBI" id="CHEBI:18420"/>
    </ligand>
</feature>
<comment type="function">
    <text evidence="7">Catalyzes the formation of phosphoribosylamine from phosphoribosylpyrophosphate (PRPP) and glutamine.</text>
</comment>
<feature type="active site" description="Nucleophile" evidence="7 9">
    <location>
        <position position="17"/>
    </location>
</feature>
<comment type="caution">
    <text evidence="13">The sequence shown here is derived from an EMBL/GenBank/DDBJ whole genome shotgun (WGS) entry which is preliminary data.</text>
</comment>
<evidence type="ECO:0000256" key="1">
    <source>
        <dbReference type="ARBA" id="ARBA00005209"/>
    </source>
</evidence>
<dbReference type="Pfam" id="PF13522">
    <property type="entry name" value="GATase_6"/>
    <property type="match status" value="1"/>
</dbReference>
<dbReference type="EC" id="2.4.2.14" evidence="7"/>
<dbReference type="HAMAP" id="MF_01931">
    <property type="entry name" value="PurF"/>
    <property type="match status" value="1"/>
</dbReference>
<dbReference type="InterPro" id="IPR029057">
    <property type="entry name" value="PRTase-like"/>
</dbReference>
<evidence type="ECO:0000256" key="6">
    <source>
        <dbReference type="ARBA" id="ARBA00022962"/>
    </source>
</evidence>
<dbReference type="EMBL" id="JAAKDE010000010">
    <property type="protein sequence ID" value="MBA2133019.1"/>
    <property type="molecule type" value="Genomic_DNA"/>
</dbReference>
<comment type="cofactor">
    <cofactor evidence="7 11">
        <name>[4Fe-4S] cluster</name>
        <dbReference type="ChEBI" id="CHEBI:49883"/>
    </cofactor>
    <text evidence="7 11">Binds 1 [4Fe-4S] cluster per subunit.</text>
</comment>
<dbReference type="Gene3D" id="3.60.20.10">
    <property type="entry name" value="Glutamine Phosphoribosylpyrophosphate, subunit 1, domain 1"/>
    <property type="match status" value="1"/>
</dbReference>
<feature type="binding site" evidence="7 10">
    <location>
        <position position="300"/>
    </location>
    <ligand>
        <name>Mg(2+)</name>
        <dbReference type="ChEBI" id="CHEBI:18420"/>
    </ligand>
</feature>
<feature type="domain" description="Glutamine amidotransferase type-2" evidence="12">
    <location>
        <begin position="17"/>
        <end position="237"/>
    </location>
</feature>
<comment type="catalytic activity">
    <reaction evidence="7 8">
        <text>5-phospho-beta-D-ribosylamine + L-glutamate + diphosphate = 5-phospho-alpha-D-ribose 1-diphosphate + L-glutamine + H2O</text>
        <dbReference type="Rhea" id="RHEA:14905"/>
        <dbReference type="ChEBI" id="CHEBI:15377"/>
        <dbReference type="ChEBI" id="CHEBI:29985"/>
        <dbReference type="ChEBI" id="CHEBI:33019"/>
        <dbReference type="ChEBI" id="CHEBI:58017"/>
        <dbReference type="ChEBI" id="CHEBI:58359"/>
        <dbReference type="ChEBI" id="CHEBI:58681"/>
        <dbReference type="EC" id="2.4.2.14"/>
    </reaction>
</comment>
<dbReference type="Gene3D" id="3.40.50.2020">
    <property type="match status" value="1"/>
</dbReference>
<feature type="binding site" evidence="7 11">
    <location>
        <position position="450"/>
    </location>
    <ligand>
        <name>[4Fe-4S] cluster</name>
        <dbReference type="ChEBI" id="CHEBI:49883"/>
    </ligand>
</feature>
<sequence length="487" mass="52830">MLSYTDPRKADKMTEECGVFGLYAPGSPVARLTYYGLYALQHRGQESAGIAVADGETITGEKGMGLVADVFPDTGKLDQMKGDLAVGHVRYSTCGASAPVNAQPLVVRYRNGALAIAHNGNLINGRLLRQQLEAEGSIFQTTTDSEIIAHLVARSGEKELTAALKKTLPQLEGAYAFILMTPDQLIGIRDPHGIRPLSLGKTASGYVLASETCAFDLIGAQFLQDLKPGEMVIIDRHGLRFERFAPPAEPAMCIFEFIYFARPDSNLLGKNVHLVRKRMGRRLAREHPVTADLVTGVPDSSLSVASGVAEELGLPLEMGFVKNRYIGRTFIQPSPEMRALGVQLKLNPVRQIVAGKRVVMVDDSIVRGTTSLRIVEMLRKAGAKEVHVLISSPPVIAPCYYGLDISSSSELIAARMSIPEITREIGADSLGFLSEEGLLAAVDLPEEGFCRACFNGCYLVKPPEDREAPNWSGAQKNRRCQSVGLHL</sequence>
<organism evidence="13 14">
    <name type="scientific">Capillibacterium thermochitinicola</name>
    <dbReference type="NCBI Taxonomy" id="2699427"/>
    <lineage>
        <taxon>Bacteria</taxon>
        <taxon>Bacillati</taxon>
        <taxon>Bacillota</taxon>
        <taxon>Capillibacterium</taxon>
    </lineage>
</organism>
<keyword evidence="7" id="KW-0004">4Fe-4S</keyword>
<keyword evidence="7 11" id="KW-0408">Iron</keyword>
<gene>
    <name evidence="7" type="primary">purF</name>
    <name evidence="13" type="ORF">G5B42_05610</name>
</gene>
<feature type="binding site" evidence="7 11">
    <location>
        <position position="399"/>
    </location>
    <ligand>
        <name>[4Fe-4S] cluster</name>
        <dbReference type="ChEBI" id="CHEBI:49883"/>
    </ligand>
</feature>
<keyword evidence="5 7" id="KW-0658">Purine biosynthesis</keyword>
<dbReference type="GO" id="GO:0051539">
    <property type="term" value="F:4 iron, 4 sulfur cluster binding"/>
    <property type="evidence" value="ECO:0007669"/>
    <property type="project" value="UniProtKB-KW"/>
</dbReference>
<dbReference type="PIRSF" id="PIRSF000485">
    <property type="entry name" value="Amd_phspho_trans"/>
    <property type="match status" value="1"/>
</dbReference>
<evidence type="ECO:0000256" key="7">
    <source>
        <dbReference type="HAMAP-Rule" id="MF_01931"/>
    </source>
</evidence>
<comment type="pathway">
    <text evidence="1 7 8">Purine metabolism; IMP biosynthesis via de novo pathway; N(1)-(5-phospho-D-ribosyl)glycinamide from 5-phospho-alpha-D-ribose 1-diphosphate: step 1/2.</text>
</comment>
<keyword evidence="6 7" id="KW-0315">Glutamine amidotransferase</keyword>
<evidence type="ECO:0000256" key="9">
    <source>
        <dbReference type="PIRSR" id="PIRSR000485-1"/>
    </source>
</evidence>
<evidence type="ECO:0000256" key="11">
    <source>
        <dbReference type="PIRSR" id="PIRSR000485-3"/>
    </source>
</evidence>
<dbReference type="CDD" id="cd00715">
    <property type="entry name" value="GPATase_N"/>
    <property type="match status" value="1"/>
</dbReference>